<evidence type="ECO:0000259" key="6">
    <source>
        <dbReference type="Pfam" id="PF00206"/>
    </source>
</evidence>
<keyword evidence="4" id="KW-0028">Amino-acid biosynthesis</keyword>
<dbReference type="InterPro" id="IPR009049">
    <property type="entry name" value="Argininosuccinate_lyase"/>
</dbReference>
<keyword evidence="5 7" id="KW-0456">Lyase</keyword>
<dbReference type="UniPathway" id="UPA00068">
    <property type="reaction ID" value="UER00114"/>
</dbReference>
<protein>
    <recommendedName>
        <fullName evidence="2">argininosuccinate lyase</fullName>
        <ecNumber evidence="2">4.3.2.1</ecNumber>
    </recommendedName>
</protein>
<comment type="pathway">
    <text evidence="1">Amino-acid biosynthesis; L-arginine biosynthesis; L-arginine from L-ornithine and carbamoyl phosphate: step 3/3.</text>
</comment>
<dbReference type="Gene3D" id="1.20.200.10">
    <property type="entry name" value="Fumarase/aspartase (Central domain)"/>
    <property type="match status" value="1"/>
</dbReference>
<sequence>MTHSFSGRIQKNPHTVLNDEVLYPQLSYEAEYLLHHYIQIEQALLMDYQCMGLMTEEEIQSVLSSFHSLNEDEIRKNAKETMTDIAFCIEKKVFDQLQQPVVNWHVDRSRNDYQACAQKMFAREQLLQVIQQCISLTKLIQQRARQHVYTQMPGYTHYQSAQVISLGFYLSAFTDQLIKEINNFIDIWDQNNLCPLGAGAMAGQELEWDRKRMAEMLGFYDAETHALVSIASRDWTLRMAAAFSNWGVSLSRFVTDFIHWGSSSYRWLDLPDELSGISSAMPQKKNFPILERVRGRTAHLTSYYMDMLLGQRNTPFSNLVEVSKEAGSHVLSMFQTIHSILALFHTFMEHVTFDEERMKKLCFEEYFGGFSLANYLTISAGVPYRKAQVIAGQYITKAIELNQSPLKCDVSLLEQVCVTHEIHVSLDSEVISQIFEREANLQSKKSRGSTHPSEVILMLEQQEHTLNQCEQKWLERRERLDQIDPTLRQALK</sequence>
<dbReference type="PRINTS" id="PR00145">
    <property type="entry name" value="ARGSUCLYASE"/>
</dbReference>
<dbReference type="InterPro" id="IPR022761">
    <property type="entry name" value="Fumarate_lyase_N"/>
</dbReference>
<dbReference type="Pfam" id="PF00206">
    <property type="entry name" value="Lyase_1"/>
    <property type="match status" value="1"/>
</dbReference>
<keyword evidence="3" id="KW-0055">Arginine biosynthesis</keyword>
<reference evidence="7 8" key="1">
    <citation type="submission" date="2019-03" db="EMBL/GenBank/DDBJ databases">
        <title>Genomic Encyclopedia of Type Strains, Phase IV (KMG-IV): sequencing the most valuable type-strain genomes for metagenomic binning, comparative biology and taxonomic classification.</title>
        <authorList>
            <person name="Goeker M."/>
        </authorList>
    </citation>
    <scope>NUCLEOTIDE SEQUENCE [LARGE SCALE GENOMIC DNA]</scope>
    <source>
        <strain evidence="7 8">DSM 45707</strain>
    </source>
</reference>
<organism evidence="7 8">
    <name type="scientific">Hazenella coriacea</name>
    <dbReference type="NCBI Taxonomy" id="1179467"/>
    <lineage>
        <taxon>Bacteria</taxon>
        <taxon>Bacillati</taxon>
        <taxon>Bacillota</taxon>
        <taxon>Bacilli</taxon>
        <taxon>Bacillales</taxon>
        <taxon>Thermoactinomycetaceae</taxon>
        <taxon>Hazenella</taxon>
    </lineage>
</organism>
<dbReference type="GO" id="GO:0005829">
    <property type="term" value="C:cytosol"/>
    <property type="evidence" value="ECO:0007669"/>
    <property type="project" value="TreeGrafter"/>
</dbReference>
<dbReference type="EC" id="4.3.2.1" evidence="2"/>
<dbReference type="SUPFAM" id="SSF48557">
    <property type="entry name" value="L-aspartase-like"/>
    <property type="match status" value="1"/>
</dbReference>
<dbReference type="InterPro" id="IPR024083">
    <property type="entry name" value="Fumarase/histidase_N"/>
</dbReference>
<gene>
    <name evidence="7" type="ORF">EDD58_11219</name>
</gene>
<evidence type="ECO:0000313" key="7">
    <source>
        <dbReference type="EMBL" id="TCS92396.1"/>
    </source>
</evidence>
<evidence type="ECO:0000256" key="3">
    <source>
        <dbReference type="ARBA" id="ARBA00022571"/>
    </source>
</evidence>
<dbReference type="Gene3D" id="1.10.40.30">
    <property type="entry name" value="Fumarase/aspartase (C-terminal domain)"/>
    <property type="match status" value="1"/>
</dbReference>
<comment type="caution">
    <text evidence="7">The sequence shown here is derived from an EMBL/GenBank/DDBJ whole genome shotgun (WGS) entry which is preliminary data.</text>
</comment>
<feature type="domain" description="Fumarate lyase N-terminal" evidence="6">
    <location>
        <begin position="59"/>
        <end position="291"/>
    </location>
</feature>
<proteinExistence type="predicted"/>
<evidence type="ECO:0000256" key="5">
    <source>
        <dbReference type="ARBA" id="ARBA00023239"/>
    </source>
</evidence>
<evidence type="ECO:0000256" key="2">
    <source>
        <dbReference type="ARBA" id="ARBA00012338"/>
    </source>
</evidence>
<dbReference type="EMBL" id="SMAG01000012">
    <property type="protein sequence ID" value="TCS92396.1"/>
    <property type="molecule type" value="Genomic_DNA"/>
</dbReference>
<dbReference type="GO" id="GO:0042450">
    <property type="term" value="P:L-arginine biosynthetic process via ornithine"/>
    <property type="evidence" value="ECO:0007669"/>
    <property type="project" value="InterPro"/>
</dbReference>
<dbReference type="Gene3D" id="1.10.275.10">
    <property type="entry name" value="Fumarase/aspartase (N-terminal domain)"/>
    <property type="match status" value="1"/>
</dbReference>
<dbReference type="InterPro" id="IPR008948">
    <property type="entry name" value="L-Aspartase-like"/>
</dbReference>
<evidence type="ECO:0000313" key="8">
    <source>
        <dbReference type="Proteomes" id="UP000294937"/>
    </source>
</evidence>
<accession>A0A4R3L5H8</accession>
<keyword evidence="8" id="KW-1185">Reference proteome</keyword>
<dbReference type="RefSeq" id="WP_131926694.1">
    <property type="nucleotide sequence ID" value="NZ_SMAG01000012.1"/>
</dbReference>
<dbReference type="PANTHER" id="PTHR43814">
    <property type="entry name" value="ARGININOSUCCINATE LYASE"/>
    <property type="match status" value="1"/>
</dbReference>
<dbReference type="PRINTS" id="PR00149">
    <property type="entry name" value="FUMRATELYASE"/>
</dbReference>
<dbReference type="AlphaFoldDB" id="A0A4R3L5H8"/>
<dbReference type="InterPro" id="IPR000362">
    <property type="entry name" value="Fumarate_lyase_fam"/>
</dbReference>
<dbReference type="PANTHER" id="PTHR43814:SF1">
    <property type="entry name" value="ARGININOSUCCINATE LYASE"/>
    <property type="match status" value="1"/>
</dbReference>
<evidence type="ECO:0000256" key="1">
    <source>
        <dbReference type="ARBA" id="ARBA00004941"/>
    </source>
</evidence>
<dbReference type="Proteomes" id="UP000294937">
    <property type="component" value="Unassembled WGS sequence"/>
</dbReference>
<dbReference type="GO" id="GO:0004056">
    <property type="term" value="F:argininosuccinate lyase activity"/>
    <property type="evidence" value="ECO:0007669"/>
    <property type="project" value="UniProtKB-EC"/>
</dbReference>
<evidence type="ECO:0000256" key="4">
    <source>
        <dbReference type="ARBA" id="ARBA00022605"/>
    </source>
</evidence>
<dbReference type="OrthoDB" id="9768878at2"/>
<name>A0A4R3L5H8_9BACL</name>